<dbReference type="AlphaFoldDB" id="A0A918GLV2"/>
<evidence type="ECO:0000313" key="3">
    <source>
        <dbReference type="Proteomes" id="UP000653493"/>
    </source>
</evidence>
<evidence type="ECO:0000259" key="1">
    <source>
        <dbReference type="Pfam" id="PF13468"/>
    </source>
</evidence>
<protein>
    <recommendedName>
        <fullName evidence="1">Glyoxalase-like domain-containing protein</fullName>
    </recommendedName>
</protein>
<gene>
    <name evidence="2" type="ORF">GCM10010238_39790</name>
</gene>
<dbReference type="PANTHER" id="PTHR40265:SF1">
    <property type="entry name" value="GLYOXALASE-LIKE DOMAIN-CONTAINING PROTEIN"/>
    <property type="match status" value="1"/>
</dbReference>
<dbReference type="EMBL" id="BMSL01000011">
    <property type="protein sequence ID" value="GGS46079.1"/>
    <property type="molecule type" value="Genomic_DNA"/>
</dbReference>
<organism evidence="2 3">
    <name type="scientific">Streptomyces griseoviridis</name>
    <dbReference type="NCBI Taxonomy" id="45398"/>
    <lineage>
        <taxon>Bacteria</taxon>
        <taxon>Bacillati</taxon>
        <taxon>Actinomycetota</taxon>
        <taxon>Actinomycetes</taxon>
        <taxon>Kitasatosporales</taxon>
        <taxon>Streptomycetaceae</taxon>
        <taxon>Streptomyces</taxon>
    </lineage>
</organism>
<proteinExistence type="predicted"/>
<reference evidence="2" key="2">
    <citation type="submission" date="2020-09" db="EMBL/GenBank/DDBJ databases">
        <authorList>
            <person name="Sun Q."/>
            <person name="Ohkuma M."/>
        </authorList>
    </citation>
    <scope>NUCLEOTIDE SEQUENCE</scope>
    <source>
        <strain evidence="2">JCM 4234</strain>
    </source>
</reference>
<reference evidence="2" key="1">
    <citation type="journal article" date="2014" name="Int. J. Syst. Evol. Microbiol.">
        <title>Complete genome sequence of Corynebacterium casei LMG S-19264T (=DSM 44701T), isolated from a smear-ripened cheese.</title>
        <authorList>
            <consortium name="US DOE Joint Genome Institute (JGI-PGF)"/>
            <person name="Walter F."/>
            <person name="Albersmeier A."/>
            <person name="Kalinowski J."/>
            <person name="Ruckert C."/>
        </authorList>
    </citation>
    <scope>NUCLEOTIDE SEQUENCE</scope>
    <source>
        <strain evidence="2">JCM 4234</strain>
    </source>
</reference>
<dbReference type="PANTHER" id="PTHR40265">
    <property type="entry name" value="BLL2707 PROTEIN"/>
    <property type="match status" value="1"/>
</dbReference>
<name>A0A918GLV2_STRGD</name>
<dbReference type="SUPFAM" id="SSF54593">
    <property type="entry name" value="Glyoxalase/Bleomycin resistance protein/Dihydroxybiphenyl dioxygenase"/>
    <property type="match status" value="1"/>
</dbReference>
<feature type="domain" description="Glyoxalase-like" evidence="1">
    <location>
        <begin position="15"/>
        <end position="190"/>
    </location>
</feature>
<evidence type="ECO:0000313" key="2">
    <source>
        <dbReference type="EMBL" id="GGS46079.1"/>
    </source>
</evidence>
<accession>A0A918GLV2</accession>
<dbReference type="Gene3D" id="3.10.180.10">
    <property type="entry name" value="2,3-Dihydroxybiphenyl 1,2-Dioxygenase, domain 1"/>
    <property type="match status" value="1"/>
</dbReference>
<comment type="caution">
    <text evidence="2">The sequence shown here is derived from an EMBL/GenBank/DDBJ whole genome shotgun (WGS) entry which is preliminary data.</text>
</comment>
<dbReference type="Proteomes" id="UP000653493">
    <property type="component" value="Unassembled WGS sequence"/>
</dbReference>
<dbReference type="InterPro" id="IPR025870">
    <property type="entry name" value="Glyoxalase-like_dom"/>
</dbReference>
<sequence length="217" mass="22412">MLRTLRAMDSHPALLDHLVLATPDLAATVADFTRRTGVAPAPGGVHVGRGTRNFLVSLGGTGYLEIVGPDPEQVATPGGPRPFGVDGITAPHIVTWAIRPPDLDAAVAAARARGYDPGPVRPMSRRRPDGSLLSWRLTDGDSAHPSGLVPFLIDWGDTAHPSAGLPVTRLLSLTATAPDPDEIRPLLAALGTGLPLSAGPVGFSCTVDSARGPVELG</sequence>
<dbReference type="InterPro" id="IPR029068">
    <property type="entry name" value="Glyas_Bleomycin-R_OHBP_Dase"/>
</dbReference>
<keyword evidence="3" id="KW-1185">Reference proteome</keyword>
<dbReference type="Pfam" id="PF13468">
    <property type="entry name" value="Glyoxalase_3"/>
    <property type="match status" value="1"/>
</dbReference>